<dbReference type="Gramene" id="Zm00001eb288170_T001">
    <property type="protein sequence ID" value="Zm00001eb288170_P001"/>
    <property type="gene ID" value="Zm00001eb288170"/>
</dbReference>
<name>A0A804Q0J7_MAIZE</name>
<dbReference type="EnsemblPlants" id="Zm00001eb288170_T001">
    <property type="protein sequence ID" value="Zm00001eb288170_P001"/>
    <property type="gene ID" value="Zm00001eb288170"/>
</dbReference>
<proteinExistence type="predicted"/>
<accession>A0A804Q0J7</accession>
<dbReference type="AlphaFoldDB" id="A0A804Q0J7"/>
<sequence>MVVANIGDSWVVQGTASDGGAIIAVQLIVHLKPNLPRKALLTGHEFLCAGTTDVADVV</sequence>
<protein>
    <submittedName>
        <fullName evidence="1">Uncharacterized protein</fullName>
    </submittedName>
</protein>
<organism evidence="1 2">
    <name type="scientific">Zea mays</name>
    <name type="common">Maize</name>
    <dbReference type="NCBI Taxonomy" id="4577"/>
    <lineage>
        <taxon>Eukaryota</taxon>
        <taxon>Viridiplantae</taxon>
        <taxon>Streptophyta</taxon>
        <taxon>Embryophyta</taxon>
        <taxon>Tracheophyta</taxon>
        <taxon>Spermatophyta</taxon>
        <taxon>Magnoliopsida</taxon>
        <taxon>Liliopsida</taxon>
        <taxon>Poales</taxon>
        <taxon>Poaceae</taxon>
        <taxon>PACMAD clade</taxon>
        <taxon>Panicoideae</taxon>
        <taxon>Andropogonodae</taxon>
        <taxon>Andropogoneae</taxon>
        <taxon>Tripsacinae</taxon>
        <taxon>Zea</taxon>
    </lineage>
</organism>
<keyword evidence="2" id="KW-1185">Reference proteome</keyword>
<reference evidence="1" key="3">
    <citation type="submission" date="2021-05" db="UniProtKB">
        <authorList>
            <consortium name="EnsemblPlants"/>
        </authorList>
    </citation>
    <scope>IDENTIFICATION</scope>
    <source>
        <strain evidence="1">cv. B73</strain>
    </source>
</reference>
<reference evidence="2" key="1">
    <citation type="journal article" date="2009" name="Science">
        <title>The B73 maize genome: complexity, diversity, and dynamics.</title>
        <authorList>
            <person name="Schnable P.S."/>
            <person name="Ware D."/>
            <person name="Fulton R.S."/>
            <person name="Stein J.C."/>
            <person name="Wei F."/>
            <person name="Pasternak S."/>
            <person name="Liang C."/>
            <person name="Zhang J."/>
            <person name="Fulton L."/>
            <person name="Graves T.A."/>
            <person name="Minx P."/>
            <person name="Reily A.D."/>
            <person name="Courtney L."/>
            <person name="Kruchowski S.S."/>
            <person name="Tomlinson C."/>
            <person name="Strong C."/>
            <person name="Delehaunty K."/>
            <person name="Fronick C."/>
            <person name="Courtney B."/>
            <person name="Rock S.M."/>
            <person name="Belter E."/>
            <person name="Du F."/>
            <person name="Kim K."/>
            <person name="Abbott R.M."/>
            <person name="Cotton M."/>
            <person name="Levy A."/>
            <person name="Marchetto P."/>
            <person name="Ochoa K."/>
            <person name="Jackson S.M."/>
            <person name="Gillam B."/>
            <person name="Chen W."/>
            <person name="Yan L."/>
            <person name="Higginbotham J."/>
            <person name="Cardenas M."/>
            <person name="Waligorski J."/>
            <person name="Applebaum E."/>
            <person name="Phelps L."/>
            <person name="Falcone J."/>
            <person name="Kanchi K."/>
            <person name="Thane T."/>
            <person name="Scimone A."/>
            <person name="Thane N."/>
            <person name="Henke J."/>
            <person name="Wang T."/>
            <person name="Ruppert J."/>
            <person name="Shah N."/>
            <person name="Rotter K."/>
            <person name="Hodges J."/>
            <person name="Ingenthron E."/>
            <person name="Cordes M."/>
            <person name="Kohlberg S."/>
            <person name="Sgro J."/>
            <person name="Delgado B."/>
            <person name="Mead K."/>
            <person name="Chinwalla A."/>
            <person name="Leonard S."/>
            <person name="Crouse K."/>
            <person name="Collura K."/>
            <person name="Kudrna D."/>
            <person name="Currie J."/>
            <person name="He R."/>
            <person name="Angelova A."/>
            <person name="Rajasekar S."/>
            <person name="Mueller T."/>
            <person name="Lomeli R."/>
            <person name="Scara G."/>
            <person name="Ko A."/>
            <person name="Delaney K."/>
            <person name="Wissotski M."/>
            <person name="Lopez G."/>
            <person name="Campos D."/>
            <person name="Braidotti M."/>
            <person name="Ashley E."/>
            <person name="Golser W."/>
            <person name="Kim H."/>
            <person name="Lee S."/>
            <person name="Lin J."/>
            <person name="Dujmic Z."/>
            <person name="Kim W."/>
            <person name="Talag J."/>
            <person name="Zuccolo A."/>
            <person name="Fan C."/>
            <person name="Sebastian A."/>
            <person name="Kramer M."/>
            <person name="Spiegel L."/>
            <person name="Nascimento L."/>
            <person name="Zutavern T."/>
            <person name="Miller B."/>
            <person name="Ambroise C."/>
            <person name="Muller S."/>
            <person name="Spooner W."/>
            <person name="Narechania A."/>
            <person name="Ren L."/>
            <person name="Wei S."/>
            <person name="Kumari S."/>
            <person name="Faga B."/>
            <person name="Levy M.J."/>
            <person name="McMahan L."/>
            <person name="Van Buren P."/>
            <person name="Vaughn M.W."/>
            <person name="Ying K."/>
            <person name="Yeh C.-T."/>
            <person name="Emrich S.J."/>
            <person name="Jia Y."/>
            <person name="Kalyanaraman A."/>
            <person name="Hsia A.-P."/>
            <person name="Barbazuk W.B."/>
            <person name="Baucom R.S."/>
            <person name="Brutnell T.P."/>
            <person name="Carpita N.C."/>
            <person name="Chaparro C."/>
            <person name="Chia J.-M."/>
            <person name="Deragon J.-M."/>
            <person name="Estill J.C."/>
            <person name="Fu Y."/>
            <person name="Jeddeloh J.A."/>
            <person name="Han Y."/>
            <person name="Lee H."/>
            <person name="Li P."/>
            <person name="Lisch D.R."/>
            <person name="Liu S."/>
            <person name="Liu Z."/>
            <person name="Nagel D.H."/>
            <person name="McCann M.C."/>
            <person name="SanMiguel P."/>
            <person name="Myers A.M."/>
            <person name="Nettleton D."/>
            <person name="Nguyen J."/>
            <person name="Penning B.W."/>
            <person name="Ponnala L."/>
            <person name="Schneider K.L."/>
            <person name="Schwartz D.C."/>
            <person name="Sharma A."/>
            <person name="Soderlund C."/>
            <person name="Springer N.M."/>
            <person name="Sun Q."/>
            <person name="Wang H."/>
            <person name="Waterman M."/>
            <person name="Westerman R."/>
            <person name="Wolfgruber T.K."/>
            <person name="Yang L."/>
            <person name="Yu Y."/>
            <person name="Zhang L."/>
            <person name="Zhou S."/>
            <person name="Zhu Q."/>
            <person name="Bennetzen J.L."/>
            <person name="Dawe R.K."/>
            <person name="Jiang J."/>
            <person name="Jiang N."/>
            <person name="Presting G.G."/>
            <person name="Wessler S.R."/>
            <person name="Aluru S."/>
            <person name="Martienssen R.A."/>
            <person name="Clifton S.W."/>
            <person name="McCombie W.R."/>
            <person name="Wing R.A."/>
            <person name="Wilson R.K."/>
        </authorList>
    </citation>
    <scope>NUCLEOTIDE SEQUENCE [LARGE SCALE GENOMIC DNA]</scope>
    <source>
        <strain evidence="2">cv. B73</strain>
    </source>
</reference>
<dbReference type="Proteomes" id="UP000007305">
    <property type="component" value="Chromosome 6"/>
</dbReference>
<evidence type="ECO:0000313" key="1">
    <source>
        <dbReference type="EnsemblPlants" id="Zm00001eb288170_P001"/>
    </source>
</evidence>
<reference evidence="1" key="2">
    <citation type="submission" date="2019-07" db="EMBL/GenBank/DDBJ databases">
        <authorList>
            <person name="Seetharam A."/>
            <person name="Woodhouse M."/>
            <person name="Cannon E."/>
        </authorList>
    </citation>
    <scope>NUCLEOTIDE SEQUENCE [LARGE SCALE GENOMIC DNA]</scope>
    <source>
        <strain evidence="1">cv. B73</strain>
    </source>
</reference>
<dbReference type="InParanoid" id="A0A804Q0J7"/>
<evidence type="ECO:0000313" key="2">
    <source>
        <dbReference type="Proteomes" id="UP000007305"/>
    </source>
</evidence>